<reference evidence="2" key="2">
    <citation type="submission" date="2019-08" db="EMBL/GenBank/DDBJ databases">
        <title>Investigation of anaerobic lignin degradation for improved lignocellulosic biofuels.</title>
        <authorList>
            <person name="Deangelis K.PhD."/>
        </authorList>
    </citation>
    <scope>NUCLEOTIDE SEQUENCE [LARGE SCALE GENOMIC DNA]</scope>
    <source>
        <strain evidence="2">128R</strain>
    </source>
</reference>
<gene>
    <name evidence="2" type="ORF">FHU10_0846</name>
</gene>
<dbReference type="InterPro" id="IPR002822">
    <property type="entry name" value="Ni_insertion"/>
</dbReference>
<dbReference type="EMBL" id="VISQ01000001">
    <property type="protein sequence ID" value="TVZ68413.1"/>
    <property type="molecule type" value="Genomic_DNA"/>
</dbReference>
<reference evidence="2" key="1">
    <citation type="submission" date="2019-06" db="EMBL/GenBank/DDBJ databases">
        <authorList>
            <person name="Deangelis K."/>
            <person name="Huntemann M."/>
            <person name="Clum A."/>
            <person name="Pillay M."/>
            <person name="Palaniappan K."/>
            <person name="Varghese N."/>
            <person name="Mikhailova N."/>
            <person name="Stamatis D."/>
            <person name="Reddy T."/>
            <person name="Daum C."/>
            <person name="Shapiro N."/>
            <person name="Ivanova N."/>
            <person name="Kyrpides N."/>
            <person name="Woyke T."/>
        </authorList>
    </citation>
    <scope>NUCLEOTIDE SEQUENCE [LARGE SCALE GENOMIC DNA]</scope>
    <source>
        <strain evidence="2">128R</strain>
    </source>
</reference>
<dbReference type="Pfam" id="PF01969">
    <property type="entry name" value="Ni_insertion"/>
    <property type="match status" value="1"/>
</dbReference>
<proteinExistence type="predicted"/>
<comment type="caution">
    <text evidence="2">The sequence shown here is derived from an EMBL/GenBank/DDBJ whole genome shotgun (WGS) entry which is preliminary data.</text>
</comment>
<dbReference type="OrthoDB" id="9765625at2"/>
<sequence>MHLHLDLTGGIAGDMFIAALLDAFPALDDPLQQMLINVASESPFRVRVTEGMNKGIRGKRFLVDIPSYVPITAPCQHHPVGILSRPHSHHHRSWREIRNYICQSSLSENVKQHALGIFGLLAQAEARVHNVNVEQVHFHEVGAWDCIADIISAAWLIAHCGSASWSVSKLPWGGGSVKCAHGVIPVPAPATLHLLAGYEFFDDGEAGERITPTGAAILAWLAPTQRIASGRLKAIGYGLGSRELVTRPNILRVTALEPTSLLQQEQIAIIQCDIDDMSGELLAIAREQLRALDEVLEITEHMGQGKKNRFISTLTLLCRPHHLDIVTTAVFKQTSTLGLRYWLCDRVSLDREQQQLSEHSVKIARRPDGNFTAKLEADHLHQCDNHQQRLQLKRNKEQQAEELANAHHRKD</sequence>
<evidence type="ECO:0000256" key="1">
    <source>
        <dbReference type="ARBA" id="ARBA00022596"/>
    </source>
</evidence>
<organism evidence="2">
    <name type="scientific">Serratia fonticola</name>
    <dbReference type="NCBI Taxonomy" id="47917"/>
    <lineage>
        <taxon>Bacteria</taxon>
        <taxon>Pseudomonadati</taxon>
        <taxon>Pseudomonadota</taxon>
        <taxon>Gammaproteobacteria</taxon>
        <taxon>Enterobacterales</taxon>
        <taxon>Yersiniaceae</taxon>
        <taxon>Serratia</taxon>
    </lineage>
</organism>
<dbReference type="AlphaFoldDB" id="A0A542D758"/>
<keyword evidence="1" id="KW-0533">Nickel</keyword>
<accession>A0A542D758</accession>
<dbReference type="PANTHER" id="PTHR36566:SF1">
    <property type="entry name" value="PYRIDINIUM-3,5-BISTHIOCARBOXYLIC ACID MONONUCLEOTIDE NICKEL INSERTION PROTEIN"/>
    <property type="match status" value="1"/>
</dbReference>
<dbReference type="PANTHER" id="PTHR36566">
    <property type="entry name" value="NICKEL INSERTION PROTEIN-RELATED"/>
    <property type="match status" value="1"/>
</dbReference>
<dbReference type="Gene3D" id="3.30.70.1380">
    <property type="entry name" value="Transcriptional regulatory protein pf0864 domain like"/>
    <property type="match status" value="1"/>
</dbReference>
<name>A0A542D758_SERFO</name>
<protein>
    <recommendedName>
        <fullName evidence="3">LarC family nickel insertion protein</fullName>
    </recommendedName>
</protein>
<evidence type="ECO:0008006" key="3">
    <source>
        <dbReference type="Google" id="ProtNLM"/>
    </source>
</evidence>
<evidence type="ECO:0000313" key="2">
    <source>
        <dbReference type="EMBL" id="TVZ68413.1"/>
    </source>
</evidence>